<keyword evidence="10" id="KW-0997">Cell inner membrane</keyword>
<dbReference type="PANTHER" id="PTHR43117:SF3">
    <property type="entry name" value="CHOLINE TRANSPORT ATP-BINDING PROTEIN OPUBA"/>
    <property type="match status" value="1"/>
</dbReference>
<evidence type="ECO:0000256" key="8">
    <source>
        <dbReference type="ARBA" id="ARBA00063934"/>
    </source>
</evidence>
<dbReference type="AlphaFoldDB" id="A0A024QGK4"/>
<dbReference type="OrthoDB" id="9802264at2"/>
<dbReference type="FunFam" id="3.40.50.300:FF:000425">
    <property type="entry name" value="Probable ABC transporter, ATP-binding subunit"/>
    <property type="match status" value="1"/>
</dbReference>
<evidence type="ECO:0000313" key="14">
    <source>
        <dbReference type="Proteomes" id="UP000028875"/>
    </source>
</evidence>
<accession>A0A024QGK4</accession>
<keyword evidence="3" id="KW-0677">Repeat</keyword>
<dbReference type="Proteomes" id="UP000028875">
    <property type="component" value="Unassembled WGS sequence"/>
</dbReference>
<dbReference type="InterPro" id="IPR003593">
    <property type="entry name" value="AAA+_ATPase"/>
</dbReference>
<dbReference type="GO" id="GO:0006865">
    <property type="term" value="P:amino acid transport"/>
    <property type="evidence" value="ECO:0007669"/>
    <property type="project" value="UniProtKB-UniRule"/>
</dbReference>
<dbReference type="Pfam" id="PF00571">
    <property type="entry name" value="CBS"/>
    <property type="match status" value="2"/>
</dbReference>
<dbReference type="SMART" id="SM00382">
    <property type="entry name" value="AAA"/>
    <property type="match status" value="1"/>
</dbReference>
<protein>
    <recommendedName>
        <fullName evidence="10">Quaternary amine transport ATP-binding protein</fullName>
        <ecNumber evidence="10">7.6.2.9</ecNumber>
    </recommendedName>
</protein>
<dbReference type="eggNOG" id="COG1125">
    <property type="taxonomic scope" value="Bacteria"/>
</dbReference>
<sequence length="386" mass="43595">MLEFKHVSKQFEDGTIAVKDLNLHIKKGEFVCFIGPSGCGKTTTMKMVNGLIDKTEGSILVDGKDVVEQDPVKLRRSIGYVIQQIGLMPHMTIKENIVLVGTLLKWSKEQKDKRARELLKLVDMPEEFLDRYPHELSGGQQQRIGVLRALAANPPLILMDEPFGALDPITRDSLQEEFKKLQKELDKTIVFVTHDMDEALKLADRIVIMKDGQIVQADTPDEILRNPANEFVEEFLGKDRLIQGRPDVTTVEQIMEHSPVTVQMGTTLKSAISTMKDRHVDSLLVVDSENKLQGFIDIEGINLNYKKMHLVEEIMEKELFSVSRYSLLRDTVHKILRRGVKYVPVVDDEKKLAGIVTRATLANLVYDTIWGDGMETNDMVAAAEAE</sequence>
<evidence type="ECO:0000256" key="4">
    <source>
        <dbReference type="ARBA" id="ARBA00022741"/>
    </source>
</evidence>
<feature type="domain" description="ABC transporter" evidence="11">
    <location>
        <begin position="2"/>
        <end position="236"/>
    </location>
</feature>
<evidence type="ECO:0000313" key="13">
    <source>
        <dbReference type="EMBL" id="CDQ41629.1"/>
    </source>
</evidence>
<keyword evidence="10" id="KW-0472">Membrane</keyword>
<evidence type="ECO:0000259" key="11">
    <source>
        <dbReference type="PROSITE" id="PS50893"/>
    </source>
</evidence>
<evidence type="ECO:0000256" key="3">
    <source>
        <dbReference type="ARBA" id="ARBA00022737"/>
    </source>
</evidence>
<dbReference type="STRING" id="1462526.BN990_04003"/>
<dbReference type="Pfam" id="PF00005">
    <property type="entry name" value="ABC_tran"/>
    <property type="match status" value="1"/>
</dbReference>
<dbReference type="PROSITE" id="PS50893">
    <property type="entry name" value="ABC_TRANSPORTER_2"/>
    <property type="match status" value="1"/>
</dbReference>
<evidence type="ECO:0000256" key="6">
    <source>
        <dbReference type="ARBA" id="ARBA00023122"/>
    </source>
</evidence>
<evidence type="ECO:0000259" key="12">
    <source>
        <dbReference type="PROSITE" id="PS51371"/>
    </source>
</evidence>
<evidence type="ECO:0000256" key="1">
    <source>
        <dbReference type="ARBA" id="ARBA00005417"/>
    </source>
</evidence>
<evidence type="ECO:0000256" key="2">
    <source>
        <dbReference type="ARBA" id="ARBA00022448"/>
    </source>
</evidence>
<feature type="domain" description="CBS" evidence="12">
    <location>
        <begin position="315"/>
        <end position="376"/>
    </location>
</feature>
<organism evidence="13 14">
    <name type="scientific">Virgibacillus massiliensis</name>
    <dbReference type="NCBI Taxonomy" id="1462526"/>
    <lineage>
        <taxon>Bacteria</taxon>
        <taxon>Bacillati</taxon>
        <taxon>Bacillota</taxon>
        <taxon>Bacilli</taxon>
        <taxon>Bacillales</taxon>
        <taxon>Bacillaceae</taxon>
        <taxon>Virgibacillus</taxon>
    </lineage>
</organism>
<dbReference type="PROSITE" id="PS00211">
    <property type="entry name" value="ABC_TRANSPORTER_1"/>
    <property type="match status" value="1"/>
</dbReference>
<dbReference type="GO" id="GO:0005524">
    <property type="term" value="F:ATP binding"/>
    <property type="evidence" value="ECO:0007669"/>
    <property type="project" value="UniProtKB-UniRule"/>
</dbReference>
<dbReference type="NCBIfam" id="TIGR01186">
    <property type="entry name" value="proV"/>
    <property type="match status" value="1"/>
</dbReference>
<comment type="caution">
    <text evidence="13">The sequence shown here is derived from an EMBL/GenBank/DDBJ whole genome shotgun (WGS) entry which is preliminary data.</text>
</comment>
<proteinExistence type="inferred from homology"/>
<comment type="subunit">
    <text evidence="10">The complex is probably composed of two ATP-binding proteins, two transmembrane proteins and a solute-binding protein.</text>
</comment>
<dbReference type="EMBL" id="CCDP010000003">
    <property type="protein sequence ID" value="CDQ41629.1"/>
    <property type="molecule type" value="Genomic_DNA"/>
</dbReference>
<dbReference type="InterPro" id="IPR003439">
    <property type="entry name" value="ABC_transporter-like_ATP-bd"/>
</dbReference>
<comment type="catalytic activity">
    <reaction evidence="7">
        <text>a quaternary ammonium(out) + ATP + H2O = a quaternary ammonium(in) + ADP + phosphate + H(+)</text>
        <dbReference type="Rhea" id="RHEA:11036"/>
        <dbReference type="ChEBI" id="CHEBI:15377"/>
        <dbReference type="ChEBI" id="CHEBI:15378"/>
        <dbReference type="ChEBI" id="CHEBI:30616"/>
        <dbReference type="ChEBI" id="CHEBI:35267"/>
        <dbReference type="ChEBI" id="CHEBI:43474"/>
        <dbReference type="ChEBI" id="CHEBI:456216"/>
        <dbReference type="EC" id="7.6.2.9"/>
    </reaction>
</comment>
<comment type="subunit">
    <text evidence="8">The complex is composed of two ATP-binding proteins (OpuCA), two transmembrane proteins (OpuCB and OpuCD) and a solute-binding protein (OpuCC).</text>
</comment>
<reference evidence="14" key="2">
    <citation type="submission" date="2014-05" db="EMBL/GenBank/DDBJ databases">
        <title>Draft genome sequence of Virgibacillus massiliensis Vm-5.</title>
        <authorList>
            <person name="Khelaifia S."/>
            <person name="Croce O."/>
            <person name="Lagier J.C."/>
            <person name="Raoult D."/>
        </authorList>
    </citation>
    <scope>NUCLEOTIDE SEQUENCE [LARGE SCALE GENOMIC DNA]</scope>
    <source>
        <strain evidence="14">Vm-5</strain>
    </source>
</reference>
<dbReference type="PROSITE" id="PS51371">
    <property type="entry name" value="CBS"/>
    <property type="match status" value="2"/>
</dbReference>
<dbReference type="GO" id="GO:0031460">
    <property type="term" value="P:glycine betaine transport"/>
    <property type="evidence" value="ECO:0007669"/>
    <property type="project" value="InterPro"/>
</dbReference>
<dbReference type="GO" id="GO:0005886">
    <property type="term" value="C:plasma membrane"/>
    <property type="evidence" value="ECO:0007669"/>
    <property type="project" value="UniProtKB-SubCell"/>
</dbReference>
<dbReference type="GO" id="GO:0015418">
    <property type="term" value="F:ABC-type quaternary ammonium compound transporting activity"/>
    <property type="evidence" value="ECO:0007669"/>
    <property type="project" value="UniProtKB-EC"/>
</dbReference>
<dbReference type="InterPro" id="IPR017871">
    <property type="entry name" value="ABC_transporter-like_CS"/>
</dbReference>
<comment type="similarity">
    <text evidence="1 10">Belongs to the ABC transporter superfamily.</text>
</comment>
<dbReference type="InterPro" id="IPR027417">
    <property type="entry name" value="P-loop_NTPase"/>
</dbReference>
<keyword evidence="4 10" id="KW-0547">Nucleotide-binding</keyword>
<dbReference type="SUPFAM" id="SSF54631">
    <property type="entry name" value="CBS-domain pair"/>
    <property type="match status" value="1"/>
</dbReference>
<evidence type="ECO:0000256" key="10">
    <source>
        <dbReference type="RuleBase" id="RU369116"/>
    </source>
</evidence>
<dbReference type="CDD" id="cd04583">
    <property type="entry name" value="CBS_pair_ABC_OpuCA_assoc"/>
    <property type="match status" value="1"/>
</dbReference>
<reference evidence="13 14" key="1">
    <citation type="submission" date="2014-03" db="EMBL/GenBank/DDBJ databases">
        <authorList>
            <person name="Urmite Genomes U."/>
        </authorList>
    </citation>
    <scope>NUCLEOTIDE SEQUENCE [LARGE SCALE GENOMIC DNA]</scope>
    <source>
        <strain evidence="13 14">Vm-5</strain>
    </source>
</reference>
<evidence type="ECO:0000256" key="7">
    <source>
        <dbReference type="ARBA" id="ARBA00052482"/>
    </source>
</evidence>
<keyword evidence="5 10" id="KW-0067">ATP-binding</keyword>
<dbReference type="GO" id="GO:0016887">
    <property type="term" value="F:ATP hydrolysis activity"/>
    <property type="evidence" value="ECO:0007669"/>
    <property type="project" value="UniProtKB-UniRule"/>
</dbReference>
<comment type="subcellular location">
    <subcellularLocation>
        <location evidence="10">Cell inner membrane</location>
        <topology evidence="10">Peripheral membrane protein</topology>
    </subcellularLocation>
</comment>
<dbReference type="Gene3D" id="3.40.50.300">
    <property type="entry name" value="P-loop containing nucleotide triphosphate hydrolases"/>
    <property type="match status" value="1"/>
</dbReference>
<keyword evidence="6 9" id="KW-0129">CBS domain</keyword>
<keyword evidence="10" id="KW-1003">Cell membrane</keyword>
<dbReference type="InterPro" id="IPR046342">
    <property type="entry name" value="CBS_dom_sf"/>
</dbReference>
<dbReference type="InterPro" id="IPR005892">
    <property type="entry name" value="Gly-betaine_transp_ATP-bd"/>
</dbReference>
<dbReference type="SUPFAM" id="SSF52540">
    <property type="entry name" value="P-loop containing nucleoside triphosphate hydrolases"/>
    <property type="match status" value="1"/>
</dbReference>
<evidence type="ECO:0000256" key="9">
    <source>
        <dbReference type="PROSITE-ProRule" id="PRU00703"/>
    </source>
</evidence>
<name>A0A024QGK4_9BACI</name>
<dbReference type="PANTHER" id="PTHR43117">
    <property type="entry name" value="OSMOPROTECTANT IMPORT ATP-BINDING PROTEIN OSMV"/>
    <property type="match status" value="1"/>
</dbReference>
<evidence type="ECO:0000256" key="5">
    <source>
        <dbReference type="ARBA" id="ARBA00022840"/>
    </source>
</evidence>
<gene>
    <name evidence="13" type="primary">opuCA_2</name>
    <name evidence="13" type="ORF">BN990_04003</name>
</gene>
<keyword evidence="14" id="KW-1185">Reference proteome</keyword>
<dbReference type="InterPro" id="IPR000644">
    <property type="entry name" value="CBS_dom"/>
</dbReference>
<feature type="domain" description="CBS" evidence="12">
    <location>
        <begin position="255"/>
        <end position="313"/>
    </location>
</feature>
<dbReference type="CDD" id="cd03295">
    <property type="entry name" value="ABC_OpuCA_Osmoprotection"/>
    <property type="match status" value="1"/>
</dbReference>
<keyword evidence="2 10" id="KW-0813">Transport</keyword>
<dbReference type="RefSeq" id="WP_021292466.1">
    <property type="nucleotide sequence ID" value="NZ_BNER01000005.1"/>
</dbReference>
<dbReference type="SMART" id="SM00116">
    <property type="entry name" value="CBS"/>
    <property type="match status" value="2"/>
</dbReference>
<dbReference type="Gene3D" id="3.10.580.10">
    <property type="entry name" value="CBS-domain"/>
    <property type="match status" value="1"/>
</dbReference>
<dbReference type="EC" id="7.6.2.9" evidence="10"/>